<reference evidence="1 2" key="1">
    <citation type="submission" date="2019-04" db="EMBL/GenBank/DDBJ databases">
        <title>Genome sequencing of Clostridium botulinum Groups I-IV and Clostridium butyricum.</title>
        <authorList>
            <person name="Brunt J."/>
            <person name="Van Vliet A.H.M."/>
            <person name="Stringer S.C."/>
            <person name="Carter A.T."/>
            <person name="Peck M.W."/>
        </authorList>
    </citation>
    <scope>NUCLEOTIDE SEQUENCE [LARGE SCALE GENOMIC DNA]</scope>
    <source>
        <strain evidence="1 2">BL81</strain>
    </source>
</reference>
<dbReference type="AlphaFoldDB" id="A0A6B4JJ50"/>
<evidence type="ECO:0000313" key="2">
    <source>
        <dbReference type="Proteomes" id="UP000486903"/>
    </source>
</evidence>
<name>A0A6B4JJ50_CLOBO</name>
<evidence type="ECO:0000313" key="1">
    <source>
        <dbReference type="EMBL" id="NFV24682.1"/>
    </source>
</evidence>
<dbReference type="RefSeq" id="WP_003373392.1">
    <property type="nucleotide sequence ID" value="NZ_JACBBA010000001.1"/>
</dbReference>
<sequence length="81" mass="9716">MINLLAILMIGGLLLIEEQRIYFLNLNNKRLKEEIEDNKKFYKIDKDLSIQLTKSLTTLECRQEQIRERMEECKEVTKDNI</sequence>
<gene>
    <name evidence="1" type="ORF">FDG31_00600</name>
</gene>
<proteinExistence type="predicted"/>
<protein>
    <submittedName>
        <fullName evidence="1">Uncharacterized protein</fullName>
    </submittedName>
</protein>
<organism evidence="1 2">
    <name type="scientific">Clostridium botulinum</name>
    <dbReference type="NCBI Taxonomy" id="1491"/>
    <lineage>
        <taxon>Bacteria</taxon>
        <taxon>Bacillati</taxon>
        <taxon>Bacillota</taxon>
        <taxon>Clostridia</taxon>
        <taxon>Eubacteriales</taxon>
        <taxon>Clostridiaceae</taxon>
        <taxon>Clostridium</taxon>
    </lineage>
</organism>
<dbReference type="Proteomes" id="UP000486903">
    <property type="component" value="Unassembled WGS sequence"/>
</dbReference>
<comment type="caution">
    <text evidence="1">The sequence shown here is derived from an EMBL/GenBank/DDBJ whole genome shotgun (WGS) entry which is preliminary data.</text>
</comment>
<accession>A0A6B4JJ50</accession>
<dbReference type="EMBL" id="SXFB01000001">
    <property type="protein sequence ID" value="NFV24682.1"/>
    <property type="molecule type" value="Genomic_DNA"/>
</dbReference>